<proteinExistence type="predicted"/>
<name>A0A2H0UT39_9BACT</name>
<gene>
    <name evidence="2" type="ORF">COU07_01560</name>
</gene>
<dbReference type="Pfam" id="PF13529">
    <property type="entry name" value="Peptidase_C39_2"/>
    <property type="match status" value="1"/>
</dbReference>
<dbReference type="GO" id="GO:0005524">
    <property type="term" value="F:ATP binding"/>
    <property type="evidence" value="ECO:0007669"/>
    <property type="project" value="InterPro"/>
</dbReference>
<feature type="domain" description="Peptidase C39" evidence="1">
    <location>
        <begin position="10"/>
        <end position="140"/>
    </location>
</feature>
<comment type="caution">
    <text evidence="2">The sequence shown here is derived from an EMBL/GenBank/DDBJ whole genome shotgun (WGS) entry which is preliminary data.</text>
</comment>
<evidence type="ECO:0000259" key="1">
    <source>
        <dbReference type="PROSITE" id="PS50990"/>
    </source>
</evidence>
<dbReference type="Proteomes" id="UP000231157">
    <property type="component" value="Unassembled WGS sequence"/>
</dbReference>
<dbReference type="GO" id="GO:0016020">
    <property type="term" value="C:membrane"/>
    <property type="evidence" value="ECO:0007669"/>
    <property type="project" value="InterPro"/>
</dbReference>
<dbReference type="AlphaFoldDB" id="A0A2H0UT39"/>
<dbReference type="InterPro" id="IPR005074">
    <property type="entry name" value="Peptidase_C39"/>
</dbReference>
<reference evidence="3" key="1">
    <citation type="submission" date="2017-09" db="EMBL/GenBank/DDBJ databases">
        <title>Depth-based differentiation of microbial function through sediment-hosted aquifers and enrichment of novel symbionts in the deep terrestrial subsurface.</title>
        <authorList>
            <person name="Probst A.J."/>
            <person name="Ladd B."/>
            <person name="Jarett J.K."/>
            <person name="Geller-Mcgrath D.E."/>
            <person name="Sieber C.M.K."/>
            <person name="Emerson J.B."/>
            <person name="Anantharaman K."/>
            <person name="Thomas B.C."/>
            <person name="Malmstrom R."/>
            <person name="Stieglmeier M."/>
            <person name="Klingl A."/>
            <person name="Woyke T."/>
            <person name="Ryan C.M."/>
            <person name="Banfield J.F."/>
        </authorList>
    </citation>
    <scope>NUCLEOTIDE SEQUENCE [LARGE SCALE GENOMIC DNA]</scope>
</reference>
<accession>A0A2H0UT39</accession>
<sequence>MLLKIPYEKQKNEYFCGPATLAMCLKYFGKDISQEELAIIAKTTEKEGTANREMLNAILESGLIGVTKKRARIKNVKNSIRKKRPVIVNYTEPEGGIGHYAIPIGIKNGKIILADPWHGPKFQINQNQFKKLWLNNSKKSPRWMLKVIK</sequence>
<dbReference type="Gene3D" id="3.90.70.10">
    <property type="entry name" value="Cysteine proteinases"/>
    <property type="match status" value="1"/>
</dbReference>
<dbReference type="PROSITE" id="PS50990">
    <property type="entry name" value="PEPTIDASE_C39"/>
    <property type="match status" value="1"/>
</dbReference>
<organism evidence="2 3">
    <name type="scientific">Candidatus Harrisonbacteria bacterium CG10_big_fil_rev_8_21_14_0_10_40_38</name>
    <dbReference type="NCBI Taxonomy" id="1974583"/>
    <lineage>
        <taxon>Bacteria</taxon>
        <taxon>Candidatus Harrisoniibacteriota</taxon>
    </lineage>
</organism>
<evidence type="ECO:0000313" key="3">
    <source>
        <dbReference type="Proteomes" id="UP000231157"/>
    </source>
</evidence>
<dbReference type="GO" id="GO:0006508">
    <property type="term" value="P:proteolysis"/>
    <property type="evidence" value="ECO:0007669"/>
    <property type="project" value="InterPro"/>
</dbReference>
<dbReference type="InterPro" id="IPR039564">
    <property type="entry name" value="Peptidase_C39-like"/>
</dbReference>
<protein>
    <recommendedName>
        <fullName evidence="1">Peptidase C39 domain-containing protein</fullName>
    </recommendedName>
</protein>
<dbReference type="GO" id="GO:0008233">
    <property type="term" value="F:peptidase activity"/>
    <property type="evidence" value="ECO:0007669"/>
    <property type="project" value="InterPro"/>
</dbReference>
<evidence type="ECO:0000313" key="2">
    <source>
        <dbReference type="EMBL" id="PIR89564.1"/>
    </source>
</evidence>
<dbReference type="EMBL" id="PFAZ01000001">
    <property type="protein sequence ID" value="PIR89564.1"/>
    <property type="molecule type" value="Genomic_DNA"/>
</dbReference>